<dbReference type="EMBL" id="AYTF01000001">
    <property type="protein sequence ID" value="ESV63202.1"/>
    <property type="molecule type" value="Genomic_DNA"/>
</dbReference>
<organism evidence="1 2">
    <name type="scientific">Mycobacteroides abscessus MAB_091912_2446</name>
    <dbReference type="NCBI Taxonomy" id="1335414"/>
    <lineage>
        <taxon>Bacteria</taxon>
        <taxon>Bacillati</taxon>
        <taxon>Actinomycetota</taxon>
        <taxon>Actinomycetes</taxon>
        <taxon>Mycobacteriales</taxon>
        <taxon>Mycobacteriaceae</taxon>
        <taxon>Mycobacteroides</taxon>
        <taxon>Mycobacteroides abscessus</taxon>
    </lineage>
</organism>
<proteinExistence type="predicted"/>
<evidence type="ECO:0000313" key="1">
    <source>
        <dbReference type="EMBL" id="ESV63202.1"/>
    </source>
</evidence>
<gene>
    <name evidence="1" type="ORF">L833_0576</name>
</gene>
<name>A0A829MG90_9MYCO</name>
<evidence type="ECO:0000313" key="2">
    <source>
        <dbReference type="Proteomes" id="UP000018502"/>
    </source>
</evidence>
<accession>A0A829MG90</accession>
<protein>
    <submittedName>
        <fullName evidence="1">Uncharacterized protein</fullName>
    </submittedName>
</protein>
<dbReference type="Proteomes" id="UP000018502">
    <property type="component" value="Unassembled WGS sequence"/>
</dbReference>
<dbReference type="AlphaFoldDB" id="A0A829MG90"/>
<reference evidence="1 2" key="1">
    <citation type="journal article" date="2014" name="Emerg. Infect. Dis.">
        <title>High-level Relatedness among Mycobacterium abscessus subsp. massiliense Strains from Widely Separated Outbreaks.</title>
        <authorList>
            <person name="Tettelin H."/>
            <person name="Davidson R.M."/>
            <person name="Agrawal S."/>
            <person name="Aitken M.L."/>
            <person name="Shallom S."/>
            <person name="Hasan N.A."/>
            <person name="Strong M."/>
            <person name="Nogueira de Moura V.C."/>
            <person name="De Groote M.A."/>
            <person name="Duarte R.S."/>
            <person name="Hine E."/>
            <person name="Parankush S."/>
            <person name="Su Q."/>
            <person name="Daugherty S.C."/>
            <person name="Fraser C.M."/>
            <person name="Brown-Elliott B.A."/>
            <person name="Wallace R.J.Jr."/>
            <person name="Holland S.M."/>
            <person name="Sampaio E.P."/>
            <person name="Olivier K.N."/>
            <person name="Jackson M."/>
            <person name="Zelazny A.M."/>
        </authorList>
    </citation>
    <scope>NUCLEOTIDE SEQUENCE [LARGE SCALE GENOMIC DNA]</scope>
    <source>
        <strain evidence="1 2">MAB_091912_2446</strain>
    </source>
</reference>
<comment type="caution">
    <text evidence="1">The sequence shown here is derived from an EMBL/GenBank/DDBJ whole genome shotgun (WGS) entry which is preliminary data.</text>
</comment>
<sequence length="39" mass="4228">MCQFSIALLCCPFLVSHAVVGVRESKNSVWTAIAGSHHQ</sequence>